<dbReference type="EMBL" id="ML001558">
    <property type="protein sequence ID" value="RKO83181.1"/>
    <property type="molecule type" value="Genomic_DNA"/>
</dbReference>
<name>A0A4P9VUB7_9FUNG</name>
<accession>A0A4P9VUB7</accession>
<evidence type="ECO:0000313" key="2">
    <source>
        <dbReference type="EMBL" id="RKO83181.1"/>
    </source>
</evidence>
<organism evidence="2 3">
    <name type="scientific">Blyttiomyces helicus</name>
    <dbReference type="NCBI Taxonomy" id="388810"/>
    <lineage>
        <taxon>Eukaryota</taxon>
        <taxon>Fungi</taxon>
        <taxon>Fungi incertae sedis</taxon>
        <taxon>Chytridiomycota</taxon>
        <taxon>Chytridiomycota incertae sedis</taxon>
        <taxon>Chytridiomycetes</taxon>
        <taxon>Chytridiomycetes incertae sedis</taxon>
        <taxon>Blyttiomyces</taxon>
    </lineage>
</organism>
<gene>
    <name evidence="2" type="ORF">BDK51DRAFT_33691</name>
</gene>
<dbReference type="AlphaFoldDB" id="A0A4P9VUB7"/>
<protein>
    <submittedName>
        <fullName evidence="2">Uncharacterized protein</fullName>
    </submittedName>
</protein>
<proteinExistence type="predicted"/>
<sequence length="449" mass="52008">MKNEYLRNNKLVRPYYDFDKKWKREPNSFDINRHVKILEKYMNHLHPGVEIAYASRSGKKRTYVKGLKIKVNDIAKHIKKTFGDNIPQELDVEVYKPSEQLLGVVHGYKFDKQGGDNKADLRKLEPLTHHDEKSAFLSQSFYGDEVLIEYDDQNSGTLDTLEKSSNKKSKKRKTHPTVPKDTKTSEEINLSTDNFFHLQSSFIEKHWGITIHGTVKVDFNYHTLKWDTRNQQKCPFVQRSHLSNNVYVQVPGDQRTIIQTQAMTAFGADHPTMKWEVSEPNMNEFEGLSLSLISNFCPTCNQEHDSPQAYIACNRLGMLTIQCRQTDTMMTPIQLPDKVRNILSENCTFVNSTVNNYHRDSGTSEQKYPRDFGKFDDFPLVQMQHVFQNDIDIAKLCYESFDGTTASVAMFSQQLIKGKYLLIDDKWYFFNGKYWKSASSSPHLCFPGS</sequence>
<evidence type="ECO:0000313" key="3">
    <source>
        <dbReference type="Proteomes" id="UP000269721"/>
    </source>
</evidence>
<dbReference type="OrthoDB" id="2184696at2759"/>
<dbReference type="Proteomes" id="UP000269721">
    <property type="component" value="Unassembled WGS sequence"/>
</dbReference>
<evidence type="ECO:0000256" key="1">
    <source>
        <dbReference type="SAM" id="MobiDB-lite"/>
    </source>
</evidence>
<feature type="compositionally biased region" description="Basic residues" evidence="1">
    <location>
        <begin position="166"/>
        <end position="175"/>
    </location>
</feature>
<reference evidence="3" key="1">
    <citation type="journal article" date="2018" name="Nat. Microbiol.">
        <title>Leveraging single-cell genomics to expand the fungal tree of life.</title>
        <authorList>
            <person name="Ahrendt S.R."/>
            <person name="Quandt C.A."/>
            <person name="Ciobanu D."/>
            <person name="Clum A."/>
            <person name="Salamov A."/>
            <person name="Andreopoulos B."/>
            <person name="Cheng J.F."/>
            <person name="Woyke T."/>
            <person name="Pelin A."/>
            <person name="Henrissat B."/>
            <person name="Reynolds N.K."/>
            <person name="Benny G.L."/>
            <person name="Smith M.E."/>
            <person name="James T.Y."/>
            <person name="Grigoriev I.V."/>
        </authorList>
    </citation>
    <scope>NUCLEOTIDE SEQUENCE [LARGE SCALE GENOMIC DNA]</scope>
</reference>
<feature type="region of interest" description="Disordered" evidence="1">
    <location>
        <begin position="158"/>
        <end position="185"/>
    </location>
</feature>
<keyword evidence="3" id="KW-1185">Reference proteome</keyword>